<dbReference type="AlphaFoldDB" id="A0A1E7DLU7"/>
<keyword evidence="3" id="KW-1185">Reference proteome</keyword>
<dbReference type="Gene3D" id="2.40.320.10">
    <property type="entry name" value="Hypothetical Protein Pfu-838710-001"/>
    <property type="match status" value="1"/>
</dbReference>
<feature type="domain" description="CYTH" evidence="1">
    <location>
        <begin position="4"/>
        <end position="187"/>
    </location>
</feature>
<protein>
    <recommendedName>
        <fullName evidence="1">CYTH domain-containing protein</fullName>
    </recommendedName>
</protein>
<dbReference type="SUPFAM" id="SSF55154">
    <property type="entry name" value="CYTH-like phosphatases"/>
    <property type="match status" value="1"/>
</dbReference>
<dbReference type="PROSITE" id="PS51707">
    <property type="entry name" value="CYTH"/>
    <property type="match status" value="1"/>
</dbReference>
<dbReference type="PIRSF" id="PIRSF012526">
    <property type="entry name" value="CYTH_UCP012526"/>
    <property type="match status" value="1"/>
</dbReference>
<dbReference type="SMART" id="SM01118">
    <property type="entry name" value="CYTH"/>
    <property type="match status" value="1"/>
</dbReference>
<organism evidence="2 3">
    <name type="scientific">Domibacillus iocasae</name>
    <dbReference type="NCBI Taxonomy" id="1714016"/>
    <lineage>
        <taxon>Bacteria</taxon>
        <taxon>Bacillati</taxon>
        <taxon>Bacillota</taxon>
        <taxon>Bacilli</taxon>
        <taxon>Bacillales</taxon>
        <taxon>Bacillaceae</taxon>
        <taxon>Domibacillus</taxon>
    </lineage>
</organism>
<name>A0A1E7DLU7_9BACI</name>
<dbReference type="CDD" id="cd07762">
    <property type="entry name" value="CYTH-like_Pase_1"/>
    <property type="match status" value="1"/>
</dbReference>
<dbReference type="STRING" id="1714016.BA724_12590"/>
<comment type="caution">
    <text evidence="2">The sequence shown here is derived from an EMBL/GenBank/DDBJ whole genome shotgun (WGS) entry which is preliminary data.</text>
</comment>
<sequence>MNEEIEIEFKCVVTKAQFDELVSVYSPEPFQNQRNHYFDTPDFLLKEAGAALRIREKNGKAEMTLKEPADTGLLESTVPLSKGEVESALNGTLPDNDVVNRAANRAGAVNFVHFGTLSTTRAETTHKDGLLVFDHSTYLGQEDYEIEYEAKDISGEAVFHQLLTKHGIDYIPAENKIRRFYHALTQHGGN</sequence>
<dbReference type="EMBL" id="MAMP01000024">
    <property type="protein sequence ID" value="OES44033.1"/>
    <property type="molecule type" value="Genomic_DNA"/>
</dbReference>
<proteinExistence type="predicted"/>
<dbReference type="InterPro" id="IPR023577">
    <property type="entry name" value="CYTH_domain"/>
</dbReference>
<dbReference type="RefSeq" id="WP_069939812.1">
    <property type="nucleotide sequence ID" value="NZ_MAMP01000024.1"/>
</dbReference>
<evidence type="ECO:0000259" key="1">
    <source>
        <dbReference type="PROSITE" id="PS51707"/>
    </source>
</evidence>
<dbReference type="Proteomes" id="UP000095658">
    <property type="component" value="Unassembled WGS sequence"/>
</dbReference>
<dbReference type="Pfam" id="PF01928">
    <property type="entry name" value="CYTH"/>
    <property type="match status" value="1"/>
</dbReference>
<reference evidence="2 3" key="1">
    <citation type="submission" date="2016-06" db="EMBL/GenBank/DDBJ databases">
        <title>Domibacillus iocasae genome sequencing.</title>
        <authorList>
            <person name="Verma A."/>
            <person name="Pal Y."/>
            <person name="Ojha A.K."/>
            <person name="Krishnamurthi S."/>
        </authorList>
    </citation>
    <scope>NUCLEOTIDE SEQUENCE [LARGE SCALE GENOMIC DNA]</scope>
    <source>
        <strain evidence="2 3">DSM 29979</strain>
    </source>
</reference>
<dbReference type="InterPro" id="IPR033469">
    <property type="entry name" value="CYTH-like_dom_sf"/>
</dbReference>
<gene>
    <name evidence="2" type="ORF">BA724_12590</name>
</gene>
<accession>A0A1E7DLU7</accession>
<dbReference type="InterPro" id="IPR009195">
    <property type="entry name" value="Uncharacterised_YjbK"/>
</dbReference>
<evidence type="ECO:0000313" key="2">
    <source>
        <dbReference type="EMBL" id="OES44033.1"/>
    </source>
</evidence>
<evidence type="ECO:0000313" key="3">
    <source>
        <dbReference type="Proteomes" id="UP000095658"/>
    </source>
</evidence>